<gene>
    <name evidence="7" type="ORF">DRW41_14940</name>
</gene>
<evidence type="ECO:0008006" key="9">
    <source>
        <dbReference type="Google" id="ProtNLM"/>
    </source>
</evidence>
<keyword evidence="3 6" id="KW-0812">Transmembrane</keyword>
<keyword evidence="5 6" id="KW-0472">Membrane</keyword>
<keyword evidence="4 6" id="KW-1133">Transmembrane helix</keyword>
<dbReference type="Proteomes" id="UP000257144">
    <property type="component" value="Unassembled WGS sequence"/>
</dbReference>
<accession>A0A3D8GNZ2</accession>
<dbReference type="InterPro" id="IPR022781">
    <property type="entry name" value="Flagellar_biosynth_FliO"/>
</dbReference>
<dbReference type="Pfam" id="PF04347">
    <property type="entry name" value="FliO"/>
    <property type="match status" value="1"/>
</dbReference>
<evidence type="ECO:0000256" key="4">
    <source>
        <dbReference type="ARBA" id="ARBA00022989"/>
    </source>
</evidence>
<dbReference type="GO" id="GO:0044781">
    <property type="term" value="P:bacterial-type flagellum organization"/>
    <property type="evidence" value="ECO:0007669"/>
    <property type="project" value="InterPro"/>
</dbReference>
<evidence type="ECO:0000256" key="2">
    <source>
        <dbReference type="ARBA" id="ARBA00022475"/>
    </source>
</evidence>
<reference evidence="7 8" key="1">
    <citation type="submission" date="2018-07" db="EMBL/GenBank/DDBJ databases">
        <title>Bacillus sp. YLB-04 draft genome sequence.</title>
        <authorList>
            <person name="Yu L."/>
            <person name="Tang X."/>
        </authorList>
    </citation>
    <scope>NUCLEOTIDE SEQUENCE [LARGE SCALE GENOMIC DNA]</scope>
    <source>
        <strain evidence="7 8">YLB-04</strain>
    </source>
</reference>
<organism evidence="7 8">
    <name type="scientific">Neobacillus piezotolerans</name>
    <dbReference type="NCBI Taxonomy" id="2259171"/>
    <lineage>
        <taxon>Bacteria</taxon>
        <taxon>Bacillati</taxon>
        <taxon>Bacillota</taxon>
        <taxon>Bacilli</taxon>
        <taxon>Bacillales</taxon>
        <taxon>Bacillaceae</taxon>
        <taxon>Neobacillus</taxon>
    </lineage>
</organism>
<evidence type="ECO:0000313" key="7">
    <source>
        <dbReference type="EMBL" id="RDU35889.1"/>
    </source>
</evidence>
<dbReference type="OrthoDB" id="2376965at2"/>
<protein>
    <recommendedName>
        <fullName evidence="9">Flagellar protein</fullName>
    </recommendedName>
</protein>
<evidence type="ECO:0000256" key="5">
    <source>
        <dbReference type="ARBA" id="ARBA00023136"/>
    </source>
</evidence>
<evidence type="ECO:0000256" key="3">
    <source>
        <dbReference type="ARBA" id="ARBA00022692"/>
    </source>
</evidence>
<dbReference type="AlphaFoldDB" id="A0A3D8GNZ2"/>
<evidence type="ECO:0000313" key="8">
    <source>
        <dbReference type="Proteomes" id="UP000257144"/>
    </source>
</evidence>
<proteinExistence type="predicted"/>
<keyword evidence="2" id="KW-1003">Cell membrane</keyword>
<comment type="subcellular location">
    <subcellularLocation>
        <location evidence="1">Cell membrane</location>
    </subcellularLocation>
</comment>
<evidence type="ECO:0000256" key="6">
    <source>
        <dbReference type="SAM" id="Phobius"/>
    </source>
</evidence>
<feature type="transmembrane region" description="Helical" evidence="6">
    <location>
        <begin position="66"/>
        <end position="85"/>
    </location>
</feature>
<sequence length="197" mass="21899">MRGSGLVSWRKTILLLAAGLLFLLVPLSQASAKEKSIYDVLEKKSNDENNESVQINEPEETSVLPYALKFIFSFLLIIALLYFVLRYLSKKTNQFNQGGPFHGIGGHSLGNNRSVQLLMVGDTLYILGVGESINLLRMVPPGEEQKRLLEMVAEKQGDPIADWGAKLKKTSQEKWNELLLKQLKDGKPNSGKGNGEK</sequence>
<dbReference type="EMBL" id="QNQT01000007">
    <property type="protein sequence ID" value="RDU35889.1"/>
    <property type="molecule type" value="Genomic_DNA"/>
</dbReference>
<name>A0A3D8GNZ2_9BACI</name>
<evidence type="ECO:0000256" key="1">
    <source>
        <dbReference type="ARBA" id="ARBA00004236"/>
    </source>
</evidence>
<comment type="caution">
    <text evidence="7">The sequence shown here is derived from an EMBL/GenBank/DDBJ whole genome shotgun (WGS) entry which is preliminary data.</text>
</comment>
<keyword evidence="8" id="KW-1185">Reference proteome</keyword>
<dbReference type="GO" id="GO:0016020">
    <property type="term" value="C:membrane"/>
    <property type="evidence" value="ECO:0007669"/>
    <property type="project" value="InterPro"/>
</dbReference>